<dbReference type="InterPro" id="IPR002716">
    <property type="entry name" value="PIN_dom"/>
</dbReference>
<dbReference type="EC" id="3.1.-.-" evidence="5"/>
<dbReference type="GO" id="GO:0000287">
    <property type="term" value="F:magnesium ion binding"/>
    <property type="evidence" value="ECO:0007669"/>
    <property type="project" value="UniProtKB-UniRule"/>
</dbReference>
<dbReference type="Proteomes" id="UP000000270">
    <property type="component" value="Chromosome"/>
</dbReference>
<dbReference type="InterPro" id="IPR022907">
    <property type="entry name" value="VapC_family"/>
</dbReference>
<keyword evidence="8" id="KW-1185">Reference proteome</keyword>
<evidence type="ECO:0000256" key="3">
    <source>
        <dbReference type="ARBA" id="ARBA00022723"/>
    </source>
</evidence>
<dbReference type="eggNOG" id="COG5573">
    <property type="taxonomic scope" value="Bacteria"/>
</dbReference>
<reference evidence="7 8" key="3">
    <citation type="journal article" date="2008" name="BMC Genomics">
        <title>The genome of the versatile nitrogen fixer Azorhizobium caulinodans ORS571.</title>
        <authorList>
            <person name="Lee KB."/>
            <person name="Backer P.D."/>
            <person name="Aono T."/>
            <person name="Liu CT."/>
            <person name="Suzuki S."/>
            <person name="Suzuki T."/>
            <person name="Kaneko T."/>
            <person name="Yamada M."/>
            <person name="Tabata S."/>
            <person name="Kupfer D.M."/>
            <person name="Najar F.Z."/>
            <person name="Wiley G.B."/>
            <person name="Roe B."/>
            <person name="Binnewies T.T."/>
            <person name="Ussery D.W."/>
            <person name="D'Haeze W."/>
            <person name="Herder J.D."/>
            <person name="Gevers D."/>
            <person name="Vereecke D."/>
            <person name="Holsters M."/>
            <person name="Oyaizu H."/>
        </authorList>
    </citation>
    <scope>NUCLEOTIDE SEQUENCE [LARGE SCALE GENOMIC DNA]</scope>
    <source>
        <strain evidence="8">ATCC 43989 / DSM 5975 / JCM 20966 / LMG 6465 / NBRC 14845 / NCIMB 13405 / ORS 571</strain>
    </source>
</reference>
<evidence type="ECO:0000256" key="5">
    <source>
        <dbReference type="HAMAP-Rule" id="MF_00265"/>
    </source>
</evidence>
<protein>
    <recommendedName>
        <fullName evidence="5">Ribonuclease VapC</fullName>
        <shortName evidence="5">RNase VapC</shortName>
        <ecNumber evidence="5">3.1.-.-</ecNumber>
    </recommendedName>
    <alternativeName>
        <fullName evidence="5">Toxin VapC</fullName>
    </alternativeName>
</protein>
<dbReference type="InterPro" id="IPR029060">
    <property type="entry name" value="PIN-like_dom_sf"/>
</dbReference>
<dbReference type="AlphaFoldDB" id="A8HS73"/>
<organism evidence="7 8">
    <name type="scientific">Azorhizobium caulinodans (strain ATCC 43989 / DSM 5975 / JCM 20966 / LMG 6465 / NBRC 14845 / NCIMB 13405 / ORS 571)</name>
    <dbReference type="NCBI Taxonomy" id="438753"/>
    <lineage>
        <taxon>Bacteria</taxon>
        <taxon>Pseudomonadati</taxon>
        <taxon>Pseudomonadota</taxon>
        <taxon>Alphaproteobacteria</taxon>
        <taxon>Hyphomicrobiales</taxon>
        <taxon>Xanthobacteraceae</taxon>
        <taxon>Azorhizobium</taxon>
    </lineage>
</organism>
<evidence type="ECO:0000259" key="6">
    <source>
        <dbReference type="Pfam" id="PF01850"/>
    </source>
</evidence>
<reference evidence="7 8" key="6">
    <citation type="journal article" date="2011" name="Appl. Environ. Microbiol.">
        <title>Involvement of the azorhizobial chromosome partition gene (parA) in the onset of bacteroid differentiation during Sesbania rostrata stem nodule development.</title>
        <authorList>
            <person name="Liu CT."/>
            <person name="Lee KB."/>
            <person name="Wang YS."/>
            <person name="Peng MH."/>
            <person name="Lee KT."/>
            <person name="Suzuki S."/>
            <person name="Suzuki T."/>
            <person name="Oyaizu H."/>
        </authorList>
    </citation>
    <scope>NUCLEOTIDE SEQUENCE [LARGE SCALE GENOMIC DNA]</scope>
    <source>
        <strain evidence="8">ATCC 43989 / DSM 5975 / JCM 20966 / LMG 6465 / NBRC 14845 / NCIMB 13405 / ORS 571</strain>
    </source>
</reference>
<gene>
    <name evidence="5" type="primary">vapC</name>
    <name evidence="7" type="ordered locus">AZC_4149</name>
</gene>
<evidence type="ECO:0000313" key="8">
    <source>
        <dbReference type="Proteomes" id="UP000000270"/>
    </source>
</evidence>
<name>A8HS73_AZOC5</name>
<keyword evidence="1 5" id="KW-1277">Toxin-antitoxin system</keyword>
<reference evidence="8" key="2">
    <citation type="submission" date="2007-04" db="EMBL/GenBank/DDBJ databases">
        <title>Complete genome sequence of the nitrogen-fixing bacterium Azorhizobium caulinodans ORS571.</title>
        <authorList>
            <person name="Lee K.B."/>
            <person name="Backer P.D."/>
            <person name="Aono T."/>
            <person name="Liu C.T."/>
            <person name="Suzuki S."/>
            <person name="Suzuki T."/>
            <person name="Kaneko T."/>
            <person name="Yamada M."/>
            <person name="Tabata S."/>
            <person name="Kupfer D.M."/>
            <person name="Najar F.Z."/>
            <person name="Wiley G.B."/>
            <person name="Roe B."/>
            <person name="Binnewies T."/>
            <person name="Ussery D."/>
            <person name="Vereecke D."/>
            <person name="Gevers D."/>
            <person name="Holsters M."/>
            <person name="Oyaizu H."/>
        </authorList>
    </citation>
    <scope>NUCLEOTIDE SEQUENCE [LARGE SCALE GENOMIC DNA]</scope>
    <source>
        <strain evidence="8">ATCC 43989 / DSM 5975 / JCM 20966 / LMG 6465 / NBRC 14845 / NCIMB 13405 / ORS 571</strain>
    </source>
</reference>
<dbReference type="GO" id="GO:0016787">
    <property type="term" value="F:hydrolase activity"/>
    <property type="evidence" value="ECO:0007669"/>
    <property type="project" value="UniProtKB-KW"/>
</dbReference>
<accession>A8HS73</accession>
<dbReference type="HAMAP" id="MF_00265">
    <property type="entry name" value="VapC_Nob1"/>
    <property type="match status" value="1"/>
</dbReference>
<keyword evidence="2 5" id="KW-0540">Nuclease</keyword>
<sequence>MTVRCFVDTNVLIHLHDRSEAQKRALTKHSLRSIRRNGELVVSPQVVSEFYALAAERFPYTPRETVRDFLRDLLPACRSEGMGELLATAWRLEDRYRLSPWDCLMAAAAVCADCRLLVTEALPDGSEVDRTRVVNPFLTDIETVFAGLKERG</sequence>
<dbReference type="GO" id="GO:0090729">
    <property type="term" value="F:toxin activity"/>
    <property type="evidence" value="ECO:0007669"/>
    <property type="project" value="UniProtKB-KW"/>
</dbReference>
<dbReference type="KEGG" id="azc:AZC_4149"/>
<keyword evidence="4 5" id="KW-0378">Hydrolase</keyword>
<dbReference type="HOGENOM" id="CLU_128080_0_0_5"/>
<keyword evidence="5" id="KW-0460">Magnesium</keyword>
<comment type="cofactor">
    <cofactor evidence="5">
        <name>Mg(2+)</name>
        <dbReference type="ChEBI" id="CHEBI:18420"/>
    </cofactor>
</comment>
<dbReference type="STRING" id="438753.AZC_4149"/>
<evidence type="ECO:0000256" key="4">
    <source>
        <dbReference type="ARBA" id="ARBA00022801"/>
    </source>
</evidence>
<feature type="binding site" evidence="5">
    <location>
        <position position="102"/>
    </location>
    <ligand>
        <name>Mg(2+)</name>
        <dbReference type="ChEBI" id="CHEBI:18420"/>
    </ligand>
</feature>
<reference evidence="7 8" key="1">
    <citation type="journal article" date="2007" name="Appl. Environ. Microbiol.">
        <title>Rhizobial factors required for stem nodule maturation and maintenance in Sesbania rostrata-Azorhizobium caulinodans ORS571 symbiosis.</title>
        <authorList>
            <person name="Suzuki S."/>
            <person name="Aono T."/>
            <person name="Lee KB."/>
            <person name="Suzuki T."/>
            <person name="Liu CT."/>
            <person name="Miwa H."/>
            <person name="Wakao S."/>
            <person name="Iki T."/>
            <person name="Oyaizu H."/>
        </authorList>
    </citation>
    <scope>NUCLEOTIDE SEQUENCE [LARGE SCALE GENOMIC DNA]</scope>
    <source>
        <strain evidence="8">ATCC 43989 / DSM 5975 / JCM 20966 / LMG 6465 / NBRC 14845 / NCIMB 13405 / ORS 571</strain>
    </source>
</reference>
<feature type="binding site" evidence="5">
    <location>
        <position position="8"/>
    </location>
    <ligand>
        <name>Mg(2+)</name>
        <dbReference type="ChEBI" id="CHEBI:18420"/>
    </ligand>
</feature>
<dbReference type="CDD" id="cd18692">
    <property type="entry name" value="PIN_VapC-like"/>
    <property type="match status" value="1"/>
</dbReference>
<dbReference type="GO" id="GO:0004540">
    <property type="term" value="F:RNA nuclease activity"/>
    <property type="evidence" value="ECO:0007669"/>
    <property type="project" value="InterPro"/>
</dbReference>
<dbReference type="Pfam" id="PF01850">
    <property type="entry name" value="PIN"/>
    <property type="match status" value="1"/>
</dbReference>
<proteinExistence type="inferred from homology"/>
<evidence type="ECO:0000313" key="7">
    <source>
        <dbReference type="EMBL" id="BAF90147.1"/>
    </source>
</evidence>
<keyword evidence="3 5" id="KW-0479">Metal-binding</keyword>
<dbReference type="SUPFAM" id="SSF88723">
    <property type="entry name" value="PIN domain-like"/>
    <property type="match status" value="1"/>
</dbReference>
<keyword evidence="5" id="KW-0800">Toxin</keyword>
<comment type="function">
    <text evidence="5">Toxic component of a toxin-antitoxin (TA) system. An RNase.</text>
</comment>
<feature type="domain" description="PIN" evidence="6">
    <location>
        <begin position="6"/>
        <end position="119"/>
    </location>
</feature>
<comment type="similarity">
    <text evidence="5">Belongs to the PINc/VapC protein family.</text>
</comment>
<reference evidence="7 8" key="4">
    <citation type="journal article" date="2009" name="Appl. Environ. Microbiol.">
        <title>Comparative genome-wide transcriptional profiling of Azorhizobium caulinodans ORS571 grown under free-living and symbiotic conditions.</title>
        <authorList>
            <person name="Tsukada S."/>
            <person name="Aono T."/>
            <person name="Akiba N."/>
            <person name="Lee KB."/>
            <person name="Liu CT."/>
            <person name="Toyazaki H."/>
            <person name="Oyaizu H."/>
        </authorList>
    </citation>
    <scope>NUCLEOTIDE SEQUENCE [LARGE SCALE GENOMIC DNA]</scope>
    <source>
        <strain evidence="8">ATCC 43989 / DSM 5975 / JCM 20966 / LMG 6465 / NBRC 14845 / NCIMB 13405 / ORS 571</strain>
    </source>
</reference>
<evidence type="ECO:0000256" key="1">
    <source>
        <dbReference type="ARBA" id="ARBA00022649"/>
    </source>
</evidence>
<dbReference type="Gene3D" id="3.40.50.1010">
    <property type="entry name" value="5'-nuclease"/>
    <property type="match status" value="1"/>
</dbReference>
<evidence type="ECO:0000256" key="2">
    <source>
        <dbReference type="ARBA" id="ARBA00022722"/>
    </source>
</evidence>
<reference evidence="7 8" key="5">
    <citation type="journal article" date="2010" name="Appl. Environ. Microbiol.">
        <title>phrR-like gene praR of Azorhizobium caulinodans ORS571 is essential for symbiosis with Sesbania rostrata and is involved in expression of reb genes.</title>
        <authorList>
            <person name="Akiba N."/>
            <person name="Aono T."/>
            <person name="Toyazaki H."/>
            <person name="Sato S."/>
            <person name="Oyaizu H."/>
        </authorList>
    </citation>
    <scope>NUCLEOTIDE SEQUENCE [LARGE SCALE GENOMIC DNA]</scope>
    <source>
        <strain evidence="8">ATCC 43989 / DSM 5975 / JCM 20966 / LMG 6465 / NBRC 14845 / NCIMB 13405 / ORS 571</strain>
    </source>
</reference>
<dbReference type="EMBL" id="AP009384">
    <property type="protein sequence ID" value="BAF90147.1"/>
    <property type="molecule type" value="Genomic_DNA"/>
</dbReference>